<proteinExistence type="predicted"/>
<dbReference type="AlphaFoldDB" id="A0A0E0MR75"/>
<name>A0A0E0MR75_ORYRU</name>
<dbReference type="HOGENOM" id="CLU_1985224_0_0_1"/>
<accession>A0A0E0MR75</accession>
<keyword evidence="2" id="KW-1185">Reference proteome</keyword>
<dbReference type="EnsemblPlants" id="ORUFI01G02800.1">
    <property type="protein sequence ID" value="ORUFI01G02800.1"/>
    <property type="gene ID" value="ORUFI01G02800"/>
</dbReference>
<reference evidence="1" key="2">
    <citation type="submission" date="2015-06" db="UniProtKB">
        <authorList>
            <consortium name="EnsemblPlants"/>
        </authorList>
    </citation>
    <scope>IDENTIFICATION</scope>
</reference>
<evidence type="ECO:0000313" key="2">
    <source>
        <dbReference type="Proteomes" id="UP000008022"/>
    </source>
</evidence>
<protein>
    <submittedName>
        <fullName evidence="1">Uncharacterized protein</fullName>
    </submittedName>
</protein>
<organism evidence="1 2">
    <name type="scientific">Oryza rufipogon</name>
    <name type="common">Brownbeard rice</name>
    <name type="synonym">Asian wild rice</name>
    <dbReference type="NCBI Taxonomy" id="4529"/>
    <lineage>
        <taxon>Eukaryota</taxon>
        <taxon>Viridiplantae</taxon>
        <taxon>Streptophyta</taxon>
        <taxon>Embryophyta</taxon>
        <taxon>Tracheophyta</taxon>
        <taxon>Spermatophyta</taxon>
        <taxon>Magnoliopsida</taxon>
        <taxon>Liliopsida</taxon>
        <taxon>Poales</taxon>
        <taxon>Poaceae</taxon>
        <taxon>BOP clade</taxon>
        <taxon>Oryzoideae</taxon>
        <taxon>Oryzeae</taxon>
        <taxon>Oryzinae</taxon>
        <taxon>Oryza</taxon>
    </lineage>
</organism>
<dbReference type="Proteomes" id="UP000008022">
    <property type="component" value="Unassembled WGS sequence"/>
</dbReference>
<reference evidence="2" key="1">
    <citation type="submission" date="2013-06" db="EMBL/GenBank/DDBJ databases">
        <authorList>
            <person name="Zhao Q."/>
        </authorList>
    </citation>
    <scope>NUCLEOTIDE SEQUENCE</scope>
    <source>
        <strain evidence="2">cv. W1943</strain>
    </source>
</reference>
<dbReference type="Gramene" id="ORUFI01G02800.1">
    <property type="protein sequence ID" value="ORUFI01G02800.1"/>
    <property type="gene ID" value="ORUFI01G02800"/>
</dbReference>
<evidence type="ECO:0000313" key="1">
    <source>
        <dbReference type="EnsemblPlants" id="ORUFI01G02800.1"/>
    </source>
</evidence>
<sequence>MEASWVASSSRRLCRRRPSAEYSWKPAAKHSWREDGPLRAHSMPTTICRYTRGGSRLELKRQATRRRSPVVGIEGGALSRRPSGIRTSCEYLDPATALTYYREGTSPGQVKDRLECGIFLNCKYCP</sequence>